<accession>B4RBC6</accession>
<proteinExistence type="predicted"/>
<keyword evidence="1" id="KW-1133">Transmembrane helix</keyword>
<dbReference type="HOGENOM" id="CLU_043268_0_0_5"/>
<evidence type="ECO:0000313" key="3">
    <source>
        <dbReference type="Proteomes" id="UP000001868"/>
    </source>
</evidence>
<dbReference type="PANTHER" id="PTHR34219">
    <property type="entry name" value="IRON-REGULATED INNER MEMBRANE PROTEIN-RELATED"/>
    <property type="match status" value="1"/>
</dbReference>
<feature type="transmembrane region" description="Helical" evidence="1">
    <location>
        <begin position="192"/>
        <end position="215"/>
    </location>
</feature>
<evidence type="ECO:0000256" key="1">
    <source>
        <dbReference type="SAM" id="Phobius"/>
    </source>
</evidence>
<gene>
    <name evidence="2" type="ordered locus">PHZ_c3362</name>
</gene>
<dbReference type="Proteomes" id="UP000001868">
    <property type="component" value="Chromosome"/>
</dbReference>
<dbReference type="PANTHER" id="PTHR34219:SF6">
    <property type="entry name" value="BLR3280 PROTEIN"/>
    <property type="match status" value="1"/>
</dbReference>
<protein>
    <submittedName>
        <fullName evidence="2">PepSY-associated TM helix</fullName>
    </submittedName>
</protein>
<sequence>MVAHRYLGVAVGLLMLLWFASGVVMLFVRWPEVTPAERTAGLAPIPWARCCDLSALDPAQVVDGGSVEALAGRPVLRTGGETYDLSTGQVLAPLSRAAAMQAAQLHAGRAPISARLVQRDQWTVTGYFNARRPFWRVEMGDPVRTVIHVSARTGEISQATTRNDRVLAWLGPIPHWLYPQVLRQDVRLWTQVVIWGSLAGLFLTVTGIYLGVIAWRPWRDARLTPFRGLMKWHHLTGLAAGLLTLTWTLSGLLSMQPWGLLDSQPDPAVASYRQSQTTAGELSQALQALKARDLKARQVRIVPFEGRLALLADGARLDAAGRPAPLAPSDLARAAQALGPIARQGLIATEDAYWYGHHEPVQLPVWRVIRTDGTRHYLDPASGEVLRTVDAAGRGFRWWHLALHRLDVVPGFDRGAGWAAAMTVLLLLAGASVAIGVWLAFRRIRHDLGRLIPRRRA</sequence>
<dbReference type="KEGG" id="pzu:PHZ_c3362"/>
<dbReference type="STRING" id="450851.PHZ_c3362"/>
<dbReference type="InterPro" id="IPR005625">
    <property type="entry name" value="PepSY-ass_TM"/>
</dbReference>
<name>B4RBC6_PHEZH</name>
<dbReference type="eggNOG" id="COG3182">
    <property type="taxonomic scope" value="Bacteria"/>
</dbReference>
<keyword evidence="1" id="KW-0812">Transmembrane</keyword>
<evidence type="ECO:0000313" key="2">
    <source>
        <dbReference type="EMBL" id="ACG79771.1"/>
    </source>
</evidence>
<keyword evidence="3" id="KW-1185">Reference proteome</keyword>
<keyword evidence="1" id="KW-0472">Membrane</keyword>
<feature type="transmembrane region" description="Helical" evidence="1">
    <location>
        <begin position="416"/>
        <end position="441"/>
    </location>
</feature>
<reference evidence="2 3" key="1">
    <citation type="journal article" date="2008" name="BMC Genomics">
        <title>Complete genome of Phenylobacterium zucineum - a novel facultative intracellular bacterium isolated from human erythroleukemia cell line K562.</title>
        <authorList>
            <person name="Luo Y."/>
            <person name="Xu X."/>
            <person name="Ding Z."/>
            <person name="Liu Z."/>
            <person name="Zhang B."/>
            <person name="Yan Z."/>
            <person name="Sun J."/>
            <person name="Hu S."/>
            <person name="Hu X."/>
        </authorList>
    </citation>
    <scope>NUCLEOTIDE SEQUENCE [LARGE SCALE GENOMIC DNA]</scope>
    <source>
        <strain evidence="2 3">HLK1</strain>
    </source>
</reference>
<dbReference type="AlphaFoldDB" id="B4RBC6"/>
<organism evidence="2 3">
    <name type="scientific">Phenylobacterium zucineum (strain HLK1)</name>
    <dbReference type="NCBI Taxonomy" id="450851"/>
    <lineage>
        <taxon>Bacteria</taxon>
        <taxon>Pseudomonadati</taxon>
        <taxon>Pseudomonadota</taxon>
        <taxon>Alphaproteobacteria</taxon>
        <taxon>Caulobacterales</taxon>
        <taxon>Caulobacteraceae</taxon>
        <taxon>Phenylobacterium</taxon>
    </lineage>
</organism>
<feature type="transmembrane region" description="Helical" evidence="1">
    <location>
        <begin position="235"/>
        <end position="255"/>
    </location>
</feature>
<dbReference type="EMBL" id="CP000747">
    <property type="protein sequence ID" value="ACG79771.1"/>
    <property type="molecule type" value="Genomic_DNA"/>
</dbReference>
<feature type="transmembrane region" description="Helical" evidence="1">
    <location>
        <begin position="7"/>
        <end position="28"/>
    </location>
</feature>